<dbReference type="GO" id="GO:0003700">
    <property type="term" value="F:DNA-binding transcription factor activity"/>
    <property type="evidence" value="ECO:0007669"/>
    <property type="project" value="TreeGrafter"/>
</dbReference>
<dbReference type="EMBL" id="BOOU01000044">
    <property type="protein sequence ID" value="GII78030.1"/>
    <property type="molecule type" value="Genomic_DNA"/>
</dbReference>
<name>A0A919V578_9ACTN</name>
<keyword evidence="3" id="KW-0804">Transcription</keyword>
<organism evidence="6 7">
    <name type="scientific">Sphaerisporangium rufum</name>
    <dbReference type="NCBI Taxonomy" id="1381558"/>
    <lineage>
        <taxon>Bacteria</taxon>
        <taxon>Bacillati</taxon>
        <taxon>Actinomycetota</taxon>
        <taxon>Actinomycetes</taxon>
        <taxon>Streptosporangiales</taxon>
        <taxon>Streptosporangiaceae</taxon>
        <taxon>Sphaerisporangium</taxon>
    </lineage>
</organism>
<dbReference type="GO" id="GO:0000976">
    <property type="term" value="F:transcription cis-regulatory region binding"/>
    <property type="evidence" value="ECO:0007669"/>
    <property type="project" value="TreeGrafter"/>
</dbReference>
<dbReference type="InterPro" id="IPR036271">
    <property type="entry name" value="Tet_transcr_reg_TetR-rel_C_sf"/>
</dbReference>
<proteinExistence type="predicted"/>
<sequence>MQPEDSLRERLVEAGVQLVQAEGVSALGLREIARRAGVSHGAPRRYFPTHAALLSAIARRGFIDLARRFTEATGQTAPPRQRLRAMAHAYLRFAGEHRGMFELMFRHDLLRGQARATGEPPLRDASLPLFARIVELVDLCPPGAGARRRVPAQVTAVALWANVHGLAELSGWGSVELMLGEPDPPPTGDRLDRLITEILDAHLGQEAR</sequence>
<feature type="domain" description="HTH tetR-type" evidence="5">
    <location>
        <begin position="5"/>
        <end position="65"/>
    </location>
</feature>
<dbReference type="PANTHER" id="PTHR30055">
    <property type="entry name" value="HTH-TYPE TRANSCRIPTIONAL REGULATOR RUTR"/>
    <property type="match status" value="1"/>
</dbReference>
<keyword evidence="2 4" id="KW-0238">DNA-binding</keyword>
<evidence type="ECO:0000313" key="7">
    <source>
        <dbReference type="Proteomes" id="UP000655287"/>
    </source>
</evidence>
<evidence type="ECO:0000259" key="5">
    <source>
        <dbReference type="PROSITE" id="PS50977"/>
    </source>
</evidence>
<evidence type="ECO:0000256" key="1">
    <source>
        <dbReference type="ARBA" id="ARBA00023015"/>
    </source>
</evidence>
<dbReference type="Proteomes" id="UP000655287">
    <property type="component" value="Unassembled WGS sequence"/>
</dbReference>
<dbReference type="InterPro" id="IPR009057">
    <property type="entry name" value="Homeodomain-like_sf"/>
</dbReference>
<feature type="DNA-binding region" description="H-T-H motif" evidence="4">
    <location>
        <begin position="28"/>
        <end position="47"/>
    </location>
</feature>
<dbReference type="SUPFAM" id="SSF46689">
    <property type="entry name" value="Homeodomain-like"/>
    <property type="match status" value="1"/>
</dbReference>
<dbReference type="Pfam" id="PF00440">
    <property type="entry name" value="TetR_N"/>
    <property type="match status" value="1"/>
</dbReference>
<evidence type="ECO:0000313" key="6">
    <source>
        <dbReference type="EMBL" id="GII78030.1"/>
    </source>
</evidence>
<accession>A0A919V578</accession>
<dbReference type="InterPro" id="IPR025996">
    <property type="entry name" value="MT1864/Rv1816-like_C"/>
</dbReference>
<dbReference type="SUPFAM" id="SSF48498">
    <property type="entry name" value="Tetracyclin repressor-like, C-terminal domain"/>
    <property type="match status" value="1"/>
</dbReference>
<dbReference type="InterPro" id="IPR001647">
    <property type="entry name" value="HTH_TetR"/>
</dbReference>
<gene>
    <name evidence="6" type="ORF">Sru01_30120</name>
</gene>
<keyword evidence="1" id="KW-0805">Transcription regulation</keyword>
<dbReference type="PANTHER" id="PTHR30055:SF220">
    <property type="entry name" value="TETR-FAMILY REGULATORY PROTEIN"/>
    <property type="match status" value="1"/>
</dbReference>
<dbReference type="RefSeq" id="WP_203985119.1">
    <property type="nucleotide sequence ID" value="NZ_BOOU01000044.1"/>
</dbReference>
<dbReference type="AlphaFoldDB" id="A0A919V578"/>
<dbReference type="Gene3D" id="1.10.357.10">
    <property type="entry name" value="Tetracycline Repressor, domain 2"/>
    <property type="match status" value="1"/>
</dbReference>
<comment type="caution">
    <text evidence="6">The sequence shown here is derived from an EMBL/GenBank/DDBJ whole genome shotgun (WGS) entry which is preliminary data.</text>
</comment>
<evidence type="ECO:0000256" key="2">
    <source>
        <dbReference type="ARBA" id="ARBA00023125"/>
    </source>
</evidence>
<protein>
    <submittedName>
        <fullName evidence="6">TetR family transcriptional regulator</fullName>
    </submittedName>
</protein>
<evidence type="ECO:0000256" key="3">
    <source>
        <dbReference type="ARBA" id="ARBA00023163"/>
    </source>
</evidence>
<dbReference type="PROSITE" id="PS50977">
    <property type="entry name" value="HTH_TETR_2"/>
    <property type="match status" value="1"/>
</dbReference>
<keyword evidence="7" id="KW-1185">Reference proteome</keyword>
<dbReference type="InterPro" id="IPR050109">
    <property type="entry name" value="HTH-type_TetR-like_transc_reg"/>
</dbReference>
<evidence type="ECO:0000256" key="4">
    <source>
        <dbReference type="PROSITE-ProRule" id="PRU00335"/>
    </source>
</evidence>
<dbReference type="Pfam" id="PF13305">
    <property type="entry name" value="TetR_C_33"/>
    <property type="match status" value="1"/>
</dbReference>
<reference evidence="6" key="1">
    <citation type="submission" date="2021-01" db="EMBL/GenBank/DDBJ databases">
        <title>Whole genome shotgun sequence of Sphaerisporangium rufum NBRC 109079.</title>
        <authorList>
            <person name="Komaki H."/>
            <person name="Tamura T."/>
        </authorList>
    </citation>
    <scope>NUCLEOTIDE SEQUENCE</scope>
    <source>
        <strain evidence="6">NBRC 109079</strain>
    </source>
</reference>